<feature type="transmembrane region" description="Helical" evidence="2">
    <location>
        <begin position="66"/>
        <end position="87"/>
    </location>
</feature>
<dbReference type="STRING" id="1286171.EAL2_c14890"/>
<reference evidence="3 4" key="1">
    <citation type="journal article" date="2014" name="Genome Announc.">
        <title>Complete Genome Sequence of Amino Acid-Utilizing Eubacterium acidaminophilum al-2 (DSM 3953).</title>
        <authorList>
            <person name="Poehlein A."/>
            <person name="Andreesen J.R."/>
            <person name="Daniel R."/>
        </authorList>
    </citation>
    <scope>NUCLEOTIDE SEQUENCE [LARGE SCALE GENOMIC DNA]</scope>
    <source>
        <strain evidence="3 4">DSM 3953</strain>
    </source>
</reference>
<dbReference type="Pfam" id="PF02325">
    <property type="entry name" value="CCB3_YggT"/>
    <property type="match status" value="1"/>
</dbReference>
<dbReference type="InterPro" id="IPR003425">
    <property type="entry name" value="CCB3/YggT"/>
</dbReference>
<evidence type="ECO:0000256" key="1">
    <source>
        <dbReference type="ARBA" id="ARBA00010894"/>
    </source>
</evidence>
<dbReference type="PANTHER" id="PTHR33219">
    <property type="entry name" value="YLMG HOMOLOG PROTEIN 2, CHLOROPLASTIC"/>
    <property type="match status" value="1"/>
</dbReference>
<accession>W8T4U4</accession>
<dbReference type="AlphaFoldDB" id="W8T4U4"/>
<protein>
    <recommendedName>
        <fullName evidence="5">YggT family protein</fullName>
    </recommendedName>
</protein>
<dbReference type="PATRIC" id="fig|1286171.3.peg.1440"/>
<dbReference type="eggNOG" id="COG0762">
    <property type="taxonomic scope" value="Bacteria"/>
</dbReference>
<dbReference type="Proteomes" id="UP000019591">
    <property type="component" value="Chromosome"/>
</dbReference>
<keyword evidence="4" id="KW-1185">Reference proteome</keyword>
<dbReference type="RefSeq" id="WP_025435767.1">
    <property type="nucleotide sequence ID" value="NZ_CP007452.1"/>
</dbReference>
<evidence type="ECO:0000313" key="4">
    <source>
        <dbReference type="Proteomes" id="UP000019591"/>
    </source>
</evidence>
<dbReference type="PANTHER" id="PTHR33219:SF14">
    <property type="entry name" value="PROTEIN COFACTOR ASSEMBLY OF COMPLEX C SUBUNIT B CCB3, CHLOROPLASTIC-RELATED"/>
    <property type="match status" value="1"/>
</dbReference>
<gene>
    <name evidence="3" type="ORF">EAL2_c14890</name>
</gene>
<dbReference type="KEGG" id="eac:EAL2_c14890"/>
<dbReference type="GO" id="GO:0016020">
    <property type="term" value="C:membrane"/>
    <property type="evidence" value="ECO:0007669"/>
    <property type="project" value="InterPro"/>
</dbReference>
<keyword evidence="2" id="KW-1133">Transmembrane helix</keyword>
<evidence type="ECO:0008006" key="5">
    <source>
        <dbReference type="Google" id="ProtNLM"/>
    </source>
</evidence>
<dbReference type="EMBL" id="CP007452">
    <property type="protein sequence ID" value="AHM56784.1"/>
    <property type="molecule type" value="Genomic_DNA"/>
</dbReference>
<keyword evidence="2" id="KW-0812">Transmembrane</keyword>
<organism evidence="3 4">
    <name type="scientific">Peptoclostridium acidaminophilum DSM 3953</name>
    <dbReference type="NCBI Taxonomy" id="1286171"/>
    <lineage>
        <taxon>Bacteria</taxon>
        <taxon>Bacillati</taxon>
        <taxon>Bacillota</taxon>
        <taxon>Clostridia</taxon>
        <taxon>Peptostreptococcales</taxon>
        <taxon>Peptoclostridiaceae</taxon>
        <taxon>Peptoclostridium</taxon>
    </lineage>
</organism>
<evidence type="ECO:0000256" key="2">
    <source>
        <dbReference type="SAM" id="Phobius"/>
    </source>
</evidence>
<feature type="transmembrane region" description="Helical" evidence="2">
    <location>
        <begin position="7"/>
        <end position="28"/>
    </location>
</feature>
<keyword evidence="2" id="KW-0472">Membrane</keyword>
<evidence type="ECO:0000313" key="3">
    <source>
        <dbReference type="EMBL" id="AHM56784.1"/>
    </source>
</evidence>
<comment type="similarity">
    <text evidence="1">Belongs to the YggT family.</text>
</comment>
<dbReference type="HOGENOM" id="CLU_136788_1_1_9"/>
<name>W8T4U4_PEPAC</name>
<dbReference type="OrthoDB" id="283553at2"/>
<sequence>MYVIVRALGYFVQFLELMIFIRIIMSWVRVNPYSSFYSFVFKVTEPILGPFREGMNRLINTGSIDFSPIVALLAIRFVYNMLVGILLRIGF</sequence>
<proteinExistence type="inferred from homology"/>